<dbReference type="RefSeq" id="WP_371753826.1">
    <property type="nucleotide sequence ID" value="NZ_JAYJLD010000009.1"/>
</dbReference>
<evidence type="ECO:0000313" key="1">
    <source>
        <dbReference type="EMBL" id="MEB3101710.1"/>
    </source>
</evidence>
<protein>
    <submittedName>
        <fullName evidence="1">Uncharacterized protein</fullName>
    </submittedName>
</protein>
<sequence length="88" mass="10387">MNLTILHAEMSYSKEDKYVGKVDFQLDNHKQAYEMSLYSKDRKDWMYSLHFLNASGSEEEISKVEELIEQNDDFFDQLLEAAVNTLEQ</sequence>
<name>A0ABU5ZGT5_9BACL</name>
<accession>A0ABU5ZGT5</accession>
<keyword evidence="2" id="KW-1185">Reference proteome</keyword>
<evidence type="ECO:0000313" key="2">
    <source>
        <dbReference type="Proteomes" id="UP001310386"/>
    </source>
</evidence>
<gene>
    <name evidence="1" type="ORF">VF724_08545</name>
</gene>
<proteinExistence type="predicted"/>
<reference evidence="1" key="1">
    <citation type="submission" date="2023-12" db="EMBL/GenBank/DDBJ databases">
        <title>Fervidustalea candida gen. nov., sp. nov., a novel member of the family Paenibacillaceae isolated from a geothermal area.</title>
        <authorList>
            <person name="Li W.-J."/>
            <person name="Jiao J.-Y."/>
            <person name="Chen Y."/>
        </authorList>
    </citation>
    <scope>NUCLEOTIDE SEQUENCE</scope>
    <source>
        <strain evidence="1">SYSU GA230002</strain>
    </source>
</reference>
<dbReference type="EMBL" id="JAYJLD010000009">
    <property type="protein sequence ID" value="MEB3101710.1"/>
    <property type="molecule type" value="Genomic_DNA"/>
</dbReference>
<dbReference type="Proteomes" id="UP001310386">
    <property type="component" value="Unassembled WGS sequence"/>
</dbReference>
<organism evidence="1 2">
    <name type="scientific">Ferviditalea candida</name>
    <dbReference type="NCBI Taxonomy" id="3108399"/>
    <lineage>
        <taxon>Bacteria</taxon>
        <taxon>Bacillati</taxon>
        <taxon>Bacillota</taxon>
        <taxon>Bacilli</taxon>
        <taxon>Bacillales</taxon>
        <taxon>Paenibacillaceae</taxon>
        <taxon>Ferviditalea</taxon>
    </lineage>
</organism>
<comment type="caution">
    <text evidence="1">The sequence shown here is derived from an EMBL/GenBank/DDBJ whole genome shotgun (WGS) entry which is preliminary data.</text>
</comment>